<name>A0ACC0NK00_RHOML</name>
<evidence type="ECO:0000313" key="2">
    <source>
        <dbReference type="Proteomes" id="UP001062846"/>
    </source>
</evidence>
<reference evidence="1" key="1">
    <citation type="submission" date="2022-02" db="EMBL/GenBank/DDBJ databases">
        <title>Plant Genome Project.</title>
        <authorList>
            <person name="Zhang R.-G."/>
        </authorList>
    </citation>
    <scope>NUCLEOTIDE SEQUENCE</scope>
    <source>
        <strain evidence="1">AT1</strain>
    </source>
</reference>
<proteinExistence type="predicted"/>
<dbReference type="EMBL" id="CM046393">
    <property type="protein sequence ID" value="KAI8552897.1"/>
    <property type="molecule type" value="Genomic_DNA"/>
</dbReference>
<protein>
    <submittedName>
        <fullName evidence="1">Uncharacterized protein</fullName>
    </submittedName>
</protein>
<keyword evidence="2" id="KW-1185">Reference proteome</keyword>
<organism evidence="1 2">
    <name type="scientific">Rhododendron molle</name>
    <name type="common">Chinese azalea</name>
    <name type="synonym">Azalea mollis</name>
    <dbReference type="NCBI Taxonomy" id="49168"/>
    <lineage>
        <taxon>Eukaryota</taxon>
        <taxon>Viridiplantae</taxon>
        <taxon>Streptophyta</taxon>
        <taxon>Embryophyta</taxon>
        <taxon>Tracheophyta</taxon>
        <taxon>Spermatophyta</taxon>
        <taxon>Magnoliopsida</taxon>
        <taxon>eudicotyledons</taxon>
        <taxon>Gunneridae</taxon>
        <taxon>Pentapetalae</taxon>
        <taxon>asterids</taxon>
        <taxon>Ericales</taxon>
        <taxon>Ericaceae</taxon>
        <taxon>Ericoideae</taxon>
        <taxon>Rhodoreae</taxon>
        <taxon>Rhododendron</taxon>
    </lineage>
</organism>
<gene>
    <name evidence="1" type="ORF">RHMOL_Rhmol06G0304200</name>
</gene>
<accession>A0ACC0NK00</accession>
<dbReference type="Proteomes" id="UP001062846">
    <property type="component" value="Chromosome 6"/>
</dbReference>
<evidence type="ECO:0000313" key="1">
    <source>
        <dbReference type="EMBL" id="KAI8552897.1"/>
    </source>
</evidence>
<sequence>MMGKVCAILLLCLVVIAMPMVQGIDESPQTVAEWFEDLPKMEEKVTKLHFYFYDQLSGKNATAVTVAQANTTFQSPSLFGLVFVIDNALKIGPEPDSTTVGRAQGMYASGGLKEPVEVMTLDFGFTSGEYNGSTLSMLGRNSILDPYREMPIVGGSGFFRLGRGIATAKTYLFNTTSGDAIVEYNVIVLHY</sequence>
<comment type="caution">
    <text evidence="1">The sequence shown here is derived from an EMBL/GenBank/DDBJ whole genome shotgun (WGS) entry which is preliminary data.</text>
</comment>